<dbReference type="GO" id="GO:0046930">
    <property type="term" value="C:pore complex"/>
    <property type="evidence" value="ECO:0007669"/>
    <property type="project" value="UniProtKB-KW"/>
</dbReference>
<dbReference type="InterPro" id="IPR001702">
    <property type="entry name" value="Porin_Gram-ve"/>
</dbReference>
<evidence type="ECO:0000256" key="2">
    <source>
        <dbReference type="ARBA" id="ARBA00011233"/>
    </source>
</evidence>
<keyword evidence="5" id="KW-0812">Transmembrane</keyword>
<comment type="subcellular location">
    <subcellularLocation>
        <location evidence="1">Cell outer membrane</location>
        <topology evidence="1">Multi-pass membrane protein</topology>
    </subcellularLocation>
</comment>
<keyword evidence="4" id="KW-1134">Transmembrane beta strand</keyword>
<keyword evidence="13" id="KW-1185">Reference proteome</keyword>
<keyword evidence="10" id="KW-0998">Cell outer membrane</keyword>
<proteinExistence type="predicted"/>
<evidence type="ECO:0000256" key="6">
    <source>
        <dbReference type="ARBA" id="ARBA00022729"/>
    </source>
</evidence>
<organism evidence="12 13">
    <name type="scientific">Cupriavidus yeoncheonensis</name>
    <dbReference type="NCBI Taxonomy" id="1462994"/>
    <lineage>
        <taxon>Bacteria</taxon>
        <taxon>Pseudomonadati</taxon>
        <taxon>Pseudomonadota</taxon>
        <taxon>Betaproteobacteria</taxon>
        <taxon>Burkholderiales</taxon>
        <taxon>Burkholderiaceae</taxon>
        <taxon>Cupriavidus</taxon>
    </lineage>
</organism>
<evidence type="ECO:0000256" key="3">
    <source>
        <dbReference type="ARBA" id="ARBA00022448"/>
    </source>
</evidence>
<dbReference type="RefSeq" id="WP_211945349.1">
    <property type="nucleotide sequence ID" value="NZ_CAJPUY010000001.1"/>
</dbReference>
<dbReference type="Proteomes" id="UP000672934">
    <property type="component" value="Unassembled WGS sequence"/>
</dbReference>
<reference evidence="12" key="1">
    <citation type="submission" date="2021-03" db="EMBL/GenBank/DDBJ databases">
        <authorList>
            <person name="Peeters C."/>
        </authorList>
    </citation>
    <scope>NUCLEOTIDE SEQUENCE</scope>
    <source>
        <strain evidence="12">LMG 31506</strain>
    </source>
</reference>
<keyword evidence="6" id="KW-0732">Signal</keyword>
<evidence type="ECO:0000256" key="9">
    <source>
        <dbReference type="ARBA" id="ARBA00023136"/>
    </source>
</evidence>
<keyword evidence="9" id="KW-0472">Membrane</keyword>
<dbReference type="Gene3D" id="2.40.160.10">
    <property type="entry name" value="Porin"/>
    <property type="match status" value="1"/>
</dbReference>
<evidence type="ECO:0000256" key="4">
    <source>
        <dbReference type="ARBA" id="ARBA00022452"/>
    </source>
</evidence>
<dbReference type="PANTHER" id="PTHR34501:SF9">
    <property type="entry name" value="MAJOR OUTER MEMBRANE PROTEIN P.IA"/>
    <property type="match status" value="1"/>
</dbReference>
<evidence type="ECO:0000256" key="5">
    <source>
        <dbReference type="ARBA" id="ARBA00022692"/>
    </source>
</evidence>
<dbReference type="InterPro" id="IPR023614">
    <property type="entry name" value="Porin_dom_sf"/>
</dbReference>
<comment type="subunit">
    <text evidence="2">Homotrimer.</text>
</comment>
<gene>
    <name evidence="12" type="ORF">LMG31506_00341</name>
</gene>
<evidence type="ECO:0000256" key="10">
    <source>
        <dbReference type="ARBA" id="ARBA00023237"/>
    </source>
</evidence>
<evidence type="ECO:0000256" key="7">
    <source>
        <dbReference type="ARBA" id="ARBA00023065"/>
    </source>
</evidence>
<sequence length="385" mass="40252">MKKSLLPLAMLGTIGTVGTVGSVGIAQAQTAVTVYGVVDSNVEFATNVKNASGGSDSRFAVNGGGLSGSRWGFRGTEDLGRGLTGLFVLESGIGVDTGSLQQGGRLFGRQAFVGLKSATYGQITFGRQYTSLDEALSNFSPAYYANTYEPVIAVVGPAFREDNTVKYVGTFGPVTVGAHWSFGTGAGFGTVGGATIGGAGEVPGQFRRDSGYGAQVSYFGEALSATVAYDQVNPGVTNGTAFLGTGTVRKATAAMGYAIGPAKIEAGYRWGRSTGPQQTLVRDDIYWAGVAYQATSALALTLEYYYQDFHSSTLPALRPPGNPWQLMFIADYNFSKRTDVYLTTAYAKNAGLALDTASIGFSNGYPLAPAKTNMLGVALGIRHKF</sequence>
<dbReference type="AlphaFoldDB" id="A0A916ISH4"/>
<evidence type="ECO:0000313" key="13">
    <source>
        <dbReference type="Proteomes" id="UP000672934"/>
    </source>
</evidence>
<evidence type="ECO:0000259" key="11">
    <source>
        <dbReference type="Pfam" id="PF13609"/>
    </source>
</evidence>
<dbReference type="GO" id="GO:0009279">
    <property type="term" value="C:cell outer membrane"/>
    <property type="evidence" value="ECO:0007669"/>
    <property type="project" value="UniProtKB-SubCell"/>
</dbReference>
<dbReference type="PRINTS" id="PR00184">
    <property type="entry name" value="NEISSPPORIN"/>
</dbReference>
<dbReference type="InterPro" id="IPR002299">
    <property type="entry name" value="Porin_Neis"/>
</dbReference>
<feature type="domain" description="Porin" evidence="11">
    <location>
        <begin position="24"/>
        <end position="350"/>
    </location>
</feature>
<keyword evidence="3" id="KW-0813">Transport</keyword>
<dbReference type="GO" id="GO:0034220">
    <property type="term" value="P:monoatomic ion transmembrane transport"/>
    <property type="evidence" value="ECO:0007669"/>
    <property type="project" value="InterPro"/>
</dbReference>
<evidence type="ECO:0000256" key="8">
    <source>
        <dbReference type="ARBA" id="ARBA00023114"/>
    </source>
</evidence>
<name>A0A916ISH4_9BURK</name>
<dbReference type="EMBL" id="CAJPUY010000001">
    <property type="protein sequence ID" value="CAG2127123.1"/>
    <property type="molecule type" value="Genomic_DNA"/>
</dbReference>
<comment type="caution">
    <text evidence="12">The sequence shown here is derived from an EMBL/GenBank/DDBJ whole genome shotgun (WGS) entry which is preliminary data.</text>
</comment>
<accession>A0A916ISH4</accession>
<dbReference type="CDD" id="cd00342">
    <property type="entry name" value="gram_neg_porins"/>
    <property type="match status" value="1"/>
</dbReference>
<keyword evidence="7" id="KW-0406">Ion transport</keyword>
<dbReference type="InterPro" id="IPR050298">
    <property type="entry name" value="Gram-neg_bact_OMP"/>
</dbReference>
<dbReference type="GO" id="GO:0015288">
    <property type="term" value="F:porin activity"/>
    <property type="evidence" value="ECO:0007669"/>
    <property type="project" value="UniProtKB-KW"/>
</dbReference>
<dbReference type="Pfam" id="PF13609">
    <property type="entry name" value="Porin_4"/>
    <property type="match status" value="1"/>
</dbReference>
<evidence type="ECO:0000313" key="12">
    <source>
        <dbReference type="EMBL" id="CAG2127123.1"/>
    </source>
</evidence>
<dbReference type="InterPro" id="IPR033900">
    <property type="entry name" value="Gram_neg_porin_domain"/>
</dbReference>
<dbReference type="SUPFAM" id="SSF56935">
    <property type="entry name" value="Porins"/>
    <property type="match status" value="1"/>
</dbReference>
<dbReference type="PANTHER" id="PTHR34501">
    <property type="entry name" value="PROTEIN YDDL-RELATED"/>
    <property type="match status" value="1"/>
</dbReference>
<keyword evidence="8" id="KW-0626">Porin</keyword>
<dbReference type="PRINTS" id="PR00182">
    <property type="entry name" value="ECOLNEIPORIN"/>
</dbReference>
<protein>
    <recommendedName>
        <fullName evidence="11">Porin domain-containing protein</fullName>
    </recommendedName>
</protein>
<evidence type="ECO:0000256" key="1">
    <source>
        <dbReference type="ARBA" id="ARBA00004571"/>
    </source>
</evidence>